<evidence type="ECO:0000313" key="7">
    <source>
        <dbReference type="Proteomes" id="UP000199213"/>
    </source>
</evidence>
<accession>A0A1G9AVS5</accession>
<dbReference type="Proteomes" id="UP000199213">
    <property type="component" value="Unassembled WGS sequence"/>
</dbReference>
<keyword evidence="3" id="KW-0143">Chaperone</keyword>
<dbReference type="Gene3D" id="3.30.420.40">
    <property type="match status" value="2"/>
</dbReference>
<dbReference type="EMBL" id="FNFM01000006">
    <property type="protein sequence ID" value="SDK30760.1"/>
    <property type="molecule type" value="Genomic_DNA"/>
</dbReference>
<reference evidence="7" key="1">
    <citation type="submission" date="2016-10" db="EMBL/GenBank/DDBJ databases">
        <authorList>
            <person name="Varghese N."/>
            <person name="Submissions S."/>
        </authorList>
    </citation>
    <scope>NUCLEOTIDE SEQUENCE [LARGE SCALE GENOMIC DNA]</scope>
    <source>
        <strain evidence="7">DSM 45460</strain>
    </source>
</reference>
<protein>
    <submittedName>
        <fullName evidence="6">Hsp70 protein</fullName>
    </submittedName>
</protein>
<feature type="transmembrane region" description="Helical" evidence="5">
    <location>
        <begin position="460"/>
        <end position="480"/>
    </location>
</feature>
<keyword evidence="7" id="KW-1185">Reference proteome</keyword>
<evidence type="ECO:0000256" key="1">
    <source>
        <dbReference type="ARBA" id="ARBA00022741"/>
    </source>
</evidence>
<dbReference type="GO" id="GO:0140662">
    <property type="term" value="F:ATP-dependent protein folding chaperone"/>
    <property type="evidence" value="ECO:0007669"/>
    <property type="project" value="InterPro"/>
</dbReference>
<dbReference type="PANTHER" id="PTHR42749">
    <property type="entry name" value="CELL SHAPE-DETERMINING PROTEIN MREB"/>
    <property type="match status" value="1"/>
</dbReference>
<evidence type="ECO:0000256" key="3">
    <source>
        <dbReference type="ARBA" id="ARBA00023186"/>
    </source>
</evidence>
<dbReference type="InterPro" id="IPR043129">
    <property type="entry name" value="ATPase_NBD"/>
</dbReference>
<dbReference type="RefSeq" id="WP_143013062.1">
    <property type="nucleotide sequence ID" value="NZ_FNFM01000006.1"/>
</dbReference>
<evidence type="ECO:0000256" key="2">
    <source>
        <dbReference type="ARBA" id="ARBA00022840"/>
    </source>
</evidence>
<name>A0A1G9AVS5_ACTMZ</name>
<evidence type="ECO:0000256" key="4">
    <source>
        <dbReference type="SAM" id="MobiDB-lite"/>
    </source>
</evidence>
<proteinExistence type="predicted"/>
<feature type="compositionally biased region" description="Basic and acidic residues" evidence="4">
    <location>
        <begin position="417"/>
        <end position="432"/>
    </location>
</feature>
<dbReference type="OrthoDB" id="9766019at2"/>
<keyword evidence="2" id="KW-0067">ATP-binding</keyword>
<dbReference type="AlphaFoldDB" id="A0A1G9AVS5"/>
<dbReference type="SUPFAM" id="SSF53067">
    <property type="entry name" value="Actin-like ATPase domain"/>
    <property type="match status" value="2"/>
</dbReference>
<keyword evidence="5" id="KW-1133">Transmembrane helix</keyword>
<keyword evidence="1" id="KW-0547">Nucleotide-binding</keyword>
<organism evidence="6 7">
    <name type="scientific">Actinopolyspora mzabensis</name>
    <dbReference type="NCBI Taxonomy" id="995066"/>
    <lineage>
        <taxon>Bacteria</taxon>
        <taxon>Bacillati</taxon>
        <taxon>Actinomycetota</taxon>
        <taxon>Actinomycetes</taxon>
        <taxon>Actinopolysporales</taxon>
        <taxon>Actinopolysporaceae</taxon>
        <taxon>Actinopolyspora</taxon>
    </lineage>
</organism>
<dbReference type="GO" id="GO:0005524">
    <property type="term" value="F:ATP binding"/>
    <property type="evidence" value="ECO:0007669"/>
    <property type="project" value="UniProtKB-KW"/>
</dbReference>
<evidence type="ECO:0000256" key="5">
    <source>
        <dbReference type="SAM" id="Phobius"/>
    </source>
</evidence>
<dbReference type="InterPro" id="IPR013126">
    <property type="entry name" value="Hsp_70_fam"/>
</dbReference>
<dbReference type="Gene3D" id="3.90.640.10">
    <property type="entry name" value="Actin, Chain A, domain 4"/>
    <property type="match status" value="1"/>
</dbReference>
<keyword evidence="5" id="KW-0472">Membrane</keyword>
<evidence type="ECO:0000313" key="6">
    <source>
        <dbReference type="EMBL" id="SDK30760.1"/>
    </source>
</evidence>
<keyword evidence="5" id="KW-0812">Transmembrane</keyword>
<feature type="region of interest" description="Disordered" evidence="4">
    <location>
        <begin position="417"/>
        <end position="444"/>
    </location>
</feature>
<dbReference type="Pfam" id="PF00012">
    <property type="entry name" value="HSP70"/>
    <property type="match status" value="1"/>
</dbReference>
<gene>
    <name evidence="6" type="ORF">SAMN04487820_106247</name>
</gene>
<dbReference type="PANTHER" id="PTHR42749:SF1">
    <property type="entry name" value="CELL SHAPE-DETERMINING PROTEIN MREB"/>
    <property type="match status" value="1"/>
</dbReference>
<sequence length="490" mass="51876">MPYVLGVHLGATSTSAAVVARDGGQWAPAAPFPLGHSRAVVPTALGRLPDGSRLAGEAAASRAAEYPEWVSTEFVAELGEDTPLPLGGELVAAHRLAAGMVEWVADQVASKHGGPAEHIAVSHSATWGTHRTHLLRRALAELGLTDVTLLSEPLAVATDYIARQPVAAGASIVVGNVGGSGADATVLRRRESHRKDEGVGEHGAELELRGVTVHGPRPAGRDLDDLIVGQLRDELGGALSELDPTDPRNRAAAARIREECTRAREELSTRDTAGVSVVLPRFSREILLARVRYEQLARPHLELLPEKLSQAVQSASLSPGEPEAVVLAGGPARTPLLRELVQQRLREQLSGKDAEAVPVRVDGFPELVAARGAACRAAEVLSAVTDLAAARAETSVLLRVDDSIEEEAVEYGYDLLDEREGDGAESAPDRSARPLRPPVEVEPMHIEPPPKRKVFKIVKLSLAAILIILGLVMTFVQGFGGQQPALLGSP</sequence>